<dbReference type="Pfam" id="PF09848">
    <property type="entry name" value="SLFN-g3_helicase"/>
    <property type="match status" value="1"/>
</dbReference>
<keyword evidence="2" id="KW-0067">ATP-binding</keyword>
<sequence>MIIYEATKQQFMEHVTEDTIAVKIYETFVERIGRTSKSEINAWNNSMNYMYKVLNTDDIPGDTTVAIEYRIPATSMRIDFILTGLDEHGTSSVVIIELKQWSEVNLVEDEDGIVQTVYNRQKTTHPSYQVWSYAKAISDYNEAVQEKSISIYPCAYLHNYIRSENDPLTNDIYQYYLDKAPVFTKGDVLKLRGFIMTYIKKSDRKKGLYLIEHGKIRPSKSLQDALTSMLEGNEEFTMIQKQKVVYESAIRMAKEAALHGRKKVLIVEGGPGTGKSVLGINLLVKFTSLELVSQYVTKNSAPREVYAKHLQKNYKKSYIHNLFKSSGVFHEALPNEFDALIVDEAHRLNEKSGLFKNKGENQIMEIIRASKFSIFFIDEHQRVSLADIGSKAEIEHFAKLFNAEVEIMQLESQFRCNGSDGFLAWVDDLLDIRNTANADSIDFEYELQVFDNPNVLRKCVIEHNRINNKSRIVAGYCWDWIKESKNNSNLYDIIIEEHDFKMSWNLGNTTTWAIDRESVEQAGCIHTCQGLEFDYVGVIIGADLRYENGRIVTDPFQRARTDKSLSGFKAMYKQDPNEAMQQADQIIRNTYRTLLTRGMKGCYIYCVDHDLRNYLKKRVRKSSMFTYEGASSFAQFAADSSNTYGNN</sequence>
<reference evidence="2 3" key="1">
    <citation type="submission" date="2013-03" db="EMBL/GenBank/DDBJ databases">
        <title>Assembly of a new bacterial strain Brevibacillus borstelensis AK1.</title>
        <authorList>
            <person name="Rajan I."/>
            <person name="PoliReddy D."/>
            <person name="Sugumar T."/>
            <person name="Rathinam K."/>
            <person name="Alqarawi S."/>
            <person name="Khalil A.B."/>
            <person name="Sivakumar N."/>
        </authorList>
    </citation>
    <scope>NUCLEOTIDE SEQUENCE [LARGE SCALE GENOMIC DNA]</scope>
    <source>
        <strain evidence="2 3">AK1</strain>
    </source>
</reference>
<dbReference type="AlphaFoldDB" id="M8DGP8"/>
<evidence type="ECO:0000259" key="1">
    <source>
        <dbReference type="Pfam" id="PF09848"/>
    </source>
</evidence>
<proteinExistence type="predicted"/>
<keyword evidence="2" id="KW-0378">Hydrolase</keyword>
<dbReference type="EMBL" id="APBN01000004">
    <property type="protein sequence ID" value="EMT52643.1"/>
    <property type="molecule type" value="Genomic_DNA"/>
</dbReference>
<organism evidence="2 3">
    <name type="scientific">Brevibacillus borstelensis AK1</name>
    <dbReference type="NCBI Taxonomy" id="1300222"/>
    <lineage>
        <taxon>Bacteria</taxon>
        <taxon>Bacillati</taxon>
        <taxon>Bacillota</taxon>
        <taxon>Bacilli</taxon>
        <taxon>Bacillales</taxon>
        <taxon>Paenibacillaceae</taxon>
        <taxon>Brevibacillus</taxon>
    </lineage>
</organism>
<protein>
    <submittedName>
        <fullName evidence="2">DEAD/DEAH box helicase</fullName>
    </submittedName>
</protein>
<keyword evidence="2" id="KW-0547">Nucleotide-binding</keyword>
<feature type="domain" description="Schlafen group 3-like DNA/RNA helicase" evidence="1">
    <location>
        <begin position="262"/>
        <end position="608"/>
    </location>
</feature>
<dbReference type="InterPro" id="IPR027417">
    <property type="entry name" value="P-loop_NTPase"/>
</dbReference>
<dbReference type="RefSeq" id="WP_003388795.1">
    <property type="nucleotide sequence ID" value="NZ_APBN01000004.1"/>
</dbReference>
<comment type="caution">
    <text evidence="2">The sequence shown here is derived from an EMBL/GenBank/DDBJ whole genome shotgun (WGS) entry which is preliminary data.</text>
</comment>
<name>M8DGP8_9BACL</name>
<evidence type="ECO:0000313" key="3">
    <source>
        <dbReference type="Proteomes" id="UP000012081"/>
    </source>
</evidence>
<dbReference type="InterPro" id="IPR018647">
    <property type="entry name" value="SLFN_3-like_DNA/RNA_helicase"/>
</dbReference>
<dbReference type="SUPFAM" id="SSF52540">
    <property type="entry name" value="P-loop containing nucleoside triphosphate hydrolases"/>
    <property type="match status" value="1"/>
</dbReference>
<dbReference type="GO" id="GO:0004386">
    <property type="term" value="F:helicase activity"/>
    <property type="evidence" value="ECO:0007669"/>
    <property type="project" value="UniProtKB-KW"/>
</dbReference>
<dbReference type="Gene3D" id="3.40.50.300">
    <property type="entry name" value="P-loop containing nucleotide triphosphate hydrolases"/>
    <property type="match status" value="1"/>
</dbReference>
<dbReference type="Proteomes" id="UP000012081">
    <property type="component" value="Unassembled WGS sequence"/>
</dbReference>
<evidence type="ECO:0000313" key="2">
    <source>
        <dbReference type="EMBL" id="EMT52643.1"/>
    </source>
</evidence>
<accession>M8DGP8</accession>
<dbReference type="OrthoDB" id="3193269at2"/>
<gene>
    <name evidence="2" type="ORF">I532_13339</name>
</gene>
<keyword evidence="3" id="KW-1185">Reference proteome</keyword>
<dbReference type="PATRIC" id="fig|1300222.3.peg.2790"/>
<keyword evidence="2" id="KW-0347">Helicase</keyword>